<name>A0A835Q825_VANPL</name>
<protein>
    <submittedName>
        <fullName evidence="1">Uncharacterized protein</fullName>
    </submittedName>
</protein>
<evidence type="ECO:0000313" key="2">
    <source>
        <dbReference type="Proteomes" id="UP000639772"/>
    </source>
</evidence>
<dbReference type="AlphaFoldDB" id="A0A835Q825"/>
<reference evidence="1 2" key="1">
    <citation type="journal article" date="2020" name="Nat. Food">
        <title>A phased Vanilla planifolia genome enables genetic improvement of flavour and production.</title>
        <authorList>
            <person name="Hasing T."/>
            <person name="Tang H."/>
            <person name="Brym M."/>
            <person name="Khazi F."/>
            <person name="Huang T."/>
            <person name="Chambers A.H."/>
        </authorList>
    </citation>
    <scope>NUCLEOTIDE SEQUENCE [LARGE SCALE GENOMIC DNA]</scope>
    <source>
        <tissue evidence="1">Leaf</tissue>
    </source>
</reference>
<evidence type="ECO:0000313" key="1">
    <source>
        <dbReference type="EMBL" id="KAG0465901.1"/>
    </source>
</evidence>
<comment type="caution">
    <text evidence="1">The sequence shown here is derived from an EMBL/GenBank/DDBJ whole genome shotgun (WGS) entry which is preliminary data.</text>
</comment>
<dbReference type="EMBL" id="JADCNM010000010">
    <property type="protein sequence ID" value="KAG0465901.1"/>
    <property type="molecule type" value="Genomic_DNA"/>
</dbReference>
<accession>A0A835Q825</accession>
<gene>
    <name evidence="1" type="ORF">HPP92_020065</name>
</gene>
<dbReference type="Proteomes" id="UP000639772">
    <property type="component" value="Chromosome 10"/>
</dbReference>
<proteinExistence type="predicted"/>
<organism evidence="1 2">
    <name type="scientific">Vanilla planifolia</name>
    <name type="common">Vanilla</name>
    <dbReference type="NCBI Taxonomy" id="51239"/>
    <lineage>
        <taxon>Eukaryota</taxon>
        <taxon>Viridiplantae</taxon>
        <taxon>Streptophyta</taxon>
        <taxon>Embryophyta</taxon>
        <taxon>Tracheophyta</taxon>
        <taxon>Spermatophyta</taxon>
        <taxon>Magnoliopsida</taxon>
        <taxon>Liliopsida</taxon>
        <taxon>Asparagales</taxon>
        <taxon>Orchidaceae</taxon>
        <taxon>Vanilloideae</taxon>
        <taxon>Vanilleae</taxon>
        <taxon>Vanilla</taxon>
    </lineage>
</organism>
<sequence length="59" mass="6421">MAYRGLLPSVVAYRGLLPCRGLPQLLTSRSQKAFANPGRWCKGASLLALSLPWELSAHP</sequence>